<evidence type="ECO:0000313" key="1">
    <source>
        <dbReference type="EMBL" id="DAF57700.1"/>
    </source>
</evidence>
<proteinExistence type="predicted"/>
<name>A0A8S5T2W2_9CAUD</name>
<organism evidence="1">
    <name type="scientific">Siphoviridae sp. ctedO8</name>
    <dbReference type="NCBI Taxonomy" id="2827907"/>
    <lineage>
        <taxon>Viruses</taxon>
        <taxon>Duplodnaviria</taxon>
        <taxon>Heunggongvirae</taxon>
        <taxon>Uroviricota</taxon>
        <taxon>Caudoviricetes</taxon>
    </lineage>
</organism>
<accession>A0A8S5T2W2</accession>
<dbReference type="EMBL" id="BK032737">
    <property type="protein sequence ID" value="DAF57700.1"/>
    <property type="molecule type" value="Genomic_DNA"/>
</dbReference>
<reference evidence="1" key="1">
    <citation type="journal article" date="2021" name="Proc. Natl. Acad. Sci. U.S.A.">
        <title>A Catalog of Tens of Thousands of Viruses from Human Metagenomes Reveals Hidden Associations with Chronic Diseases.</title>
        <authorList>
            <person name="Tisza M.J."/>
            <person name="Buck C.B."/>
        </authorList>
    </citation>
    <scope>NUCLEOTIDE SEQUENCE</scope>
    <source>
        <strain evidence="1">CtedO8</strain>
    </source>
</reference>
<protein>
    <submittedName>
        <fullName evidence="1">Uncharacterized protein</fullName>
    </submittedName>
</protein>
<sequence length="37" mass="4280">MPFGLYGLGRALFWKNHPLSTLTINVQSSITFLLWKE</sequence>